<dbReference type="GO" id="GO:0019185">
    <property type="term" value="C:snRNA-activating protein complex"/>
    <property type="evidence" value="ECO:0007669"/>
    <property type="project" value="TreeGrafter"/>
</dbReference>
<dbReference type="PANTHER" id="PTHR46621">
    <property type="entry name" value="SNRNA-ACTIVATING PROTEIN COMPLEX SUBUNIT 4"/>
    <property type="match status" value="1"/>
</dbReference>
<dbReference type="OrthoDB" id="2143914at2759"/>
<dbReference type="PROSITE" id="PS50090">
    <property type="entry name" value="MYB_LIKE"/>
    <property type="match status" value="2"/>
</dbReference>
<dbReference type="Proteomes" id="UP000717585">
    <property type="component" value="Unassembled WGS sequence"/>
</dbReference>
<dbReference type="PANTHER" id="PTHR46621:SF1">
    <property type="entry name" value="SNRNA-ACTIVATING PROTEIN COMPLEX SUBUNIT 4"/>
    <property type="match status" value="1"/>
</dbReference>
<dbReference type="GO" id="GO:0042796">
    <property type="term" value="P:snRNA transcription by RNA polymerase III"/>
    <property type="evidence" value="ECO:0007669"/>
    <property type="project" value="TreeGrafter"/>
</dbReference>
<evidence type="ECO:0000256" key="3">
    <source>
        <dbReference type="ARBA" id="ARBA00023163"/>
    </source>
</evidence>
<evidence type="ECO:0000256" key="2">
    <source>
        <dbReference type="ARBA" id="ARBA00023125"/>
    </source>
</evidence>
<evidence type="ECO:0000256" key="4">
    <source>
        <dbReference type="ARBA" id="ARBA00023242"/>
    </source>
</evidence>
<dbReference type="SUPFAM" id="SSF46689">
    <property type="entry name" value="Homeodomain-like"/>
    <property type="match status" value="1"/>
</dbReference>
<dbReference type="GO" id="GO:0000978">
    <property type="term" value="F:RNA polymerase II cis-regulatory region sequence-specific DNA binding"/>
    <property type="evidence" value="ECO:0007669"/>
    <property type="project" value="TreeGrafter"/>
</dbReference>
<evidence type="ECO:0000313" key="8">
    <source>
        <dbReference type="EMBL" id="KAG9392057.1"/>
    </source>
</evidence>
<evidence type="ECO:0000259" key="6">
    <source>
        <dbReference type="PROSITE" id="PS50090"/>
    </source>
</evidence>
<dbReference type="GO" id="GO:0001006">
    <property type="term" value="F:RNA polymerase III type 3 promoter sequence-specific DNA binding"/>
    <property type="evidence" value="ECO:0007669"/>
    <property type="project" value="TreeGrafter"/>
</dbReference>
<evidence type="ECO:0000313" key="9">
    <source>
        <dbReference type="Proteomes" id="UP000717585"/>
    </source>
</evidence>
<keyword evidence="3" id="KW-0804">Transcription</keyword>
<name>A0A8J6B3A3_9EUKA</name>
<proteinExistence type="predicted"/>
<dbReference type="AlphaFoldDB" id="A0A8J6B3A3"/>
<feature type="domain" description="HTH myb-type" evidence="7">
    <location>
        <begin position="147"/>
        <end position="206"/>
    </location>
</feature>
<dbReference type="PROSITE" id="PS51294">
    <property type="entry name" value="HTH_MYB"/>
    <property type="match status" value="1"/>
</dbReference>
<gene>
    <name evidence="8" type="ORF">J8273_6648</name>
</gene>
<keyword evidence="2 8" id="KW-0238">DNA-binding</keyword>
<protein>
    <submittedName>
        <fullName evidence="8">Myb-like DNA-binding domain</fullName>
    </submittedName>
</protein>
<dbReference type="SMART" id="SM00717">
    <property type="entry name" value="SANT"/>
    <property type="match status" value="2"/>
</dbReference>
<dbReference type="InterPro" id="IPR009057">
    <property type="entry name" value="Homeodomain-like_sf"/>
</dbReference>
<feature type="compositionally biased region" description="Basic and acidic residues" evidence="5">
    <location>
        <begin position="122"/>
        <end position="131"/>
    </location>
</feature>
<dbReference type="CDD" id="cd00167">
    <property type="entry name" value="SANT"/>
    <property type="match status" value="2"/>
</dbReference>
<evidence type="ECO:0000256" key="1">
    <source>
        <dbReference type="ARBA" id="ARBA00023015"/>
    </source>
</evidence>
<reference evidence="8" key="1">
    <citation type="submission" date="2021-05" db="EMBL/GenBank/DDBJ databases">
        <title>A free-living protist that lacks canonical eukaryotic 1 DNA replication and segregation systems.</title>
        <authorList>
            <person name="Salas-Leiva D.E."/>
            <person name="Tromer E.C."/>
            <person name="Curtis B.A."/>
            <person name="Jerlstrom-Hultqvist J."/>
            <person name="Kolisko M."/>
            <person name="Yi Z."/>
            <person name="Salas-Leiva J.S."/>
            <person name="Gallot-Lavallee L."/>
            <person name="Kops G.J.P.L."/>
            <person name="Archibald J.M."/>
            <person name="Simpson A.G.B."/>
            <person name="Roger A.J."/>
        </authorList>
    </citation>
    <scope>NUCLEOTIDE SEQUENCE</scope>
    <source>
        <strain evidence="8">BICM</strain>
    </source>
</reference>
<dbReference type="Pfam" id="PF13921">
    <property type="entry name" value="Myb_DNA-bind_6"/>
    <property type="match status" value="1"/>
</dbReference>
<dbReference type="EMBL" id="JAHDYR010000040">
    <property type="protein sequence ID" value="KAG9392057.1"/>
    <property type="molecule type" value="Genomic_DNA"/>
</dbReference>
<dbReference type="Pfam" id="PF00249">
    <property type="entry name" value="Myb_DNA-binding"/>
    <property type="match status" value="1"/>
</dbReference>
<dbReference type="InterPro" id="IPR017930">
    <property type="entry name" value="Myb_dom"/>
</dbReference>
<dbReference type="GO" id="GO:0042795">
    <property type="term" value="P:snRNA transcription by RNA polymerase II"/>
    <property type="evidence" value="ECO:0007669"/>
    <property type="project" value="TreeGrafter"/>
</dbReference>
<dbReference type="InterPro" id="IPR051575">
    <property type="entry name" value="Myb-like_DNA-bd"/>
</dbReference>
<dbReference type="Gene3D" id="1.10.10.60">
    <property type="entry name" value="Homeodomain-like"/>
    <property type="match status" value="2"/>
</dbReference>
<keyword evidence="1" id="KW-0805">Transcription regulation</keyword>
<organism evidence="8 9">
    <name type="scientific">Carpediemonas membranifera</name>
    <dbReference type="NCBI Taxonomy" id="201153"/>
    <lineage>
        <taxon>Eukaryota</taxon>
        <taxon>Metamonada</taxon>
        <taxon>Carpediemonas-like organisms</taxon>
        <taxon>Carpediemonas</taxon>
    </lineage>
</organism>
<feature type="domain" description="Myb-like" evidence="6">
    <location>
        <begin position="147"/>
        <end position="202"/>
    </location>
</feature>
<comment type="caution">
    <text evidence="8">The sequence shown here is derived from an EMBL/GenBank/DDBJ whole genome shotgun (WGS) entry which is preliminary data.</text>
</comment>
<dbReference type="InterPro" id="IPR001005">
    <property type="entry name" value="SANT/Myb"/>
</dbReference>
<sequence length="271" mass="30533">MDFLMQTLAPTPLLSSTQVKAKDTRQFLEEMVPNSGALETLVTQVSNLKLAGQPADELAPLSRFPEIYQEARSLQHARQGRPIRSGFRSASPLDRQREQLTAAPIRPSPSVPSFSTAEEEDRGLVPEDKGEAWPSSSIVKTKKVAKKRRAQSKSWSQEECNHLRQLVAKYPKGVHARWRHISQELATGRTPDQCSQKWLRVLDPSIKKGDPWTAQEDEVIVKYISACKEAGARPSWARLASMLPGRTDTNIRYRYVEELCAVDDNYHNVVT</sequence>
<feature type="region of interest" description="Disordered" evidence="5">
    <location>
        <begin position="74"/>
        <end position="145"/>
    </location>
</feature>
<accession>A0A8J6B3A3</accession>
<feature type="domain" description="Myb-like" evidence="6">
    <location>
        <begin position="211"/>
        <end position="259"/>
    </location>
</feature>
<keyword evidence="4" id="KW-0539">Nucleus</keyword>
<keyword evidence="9" id="KW-1185">Reference proteome</keyword>
<evidence type="ECO:0000259" key="7">
    <source>
        <dbReference type="PROSITE" id="PS51294"/>
    </source>
</evidence>
<evidence type="ECO:0000256" key="5">
    <source>
        <dbReference type="SAM" id="MobiDB-lite"/>
    </source>
</evidence>